<dbReference type="SUPFAM" id="SSF82199">
    <property type="entry name" value="SET domain"/>
    <property type="match status" value="1"/>
</dbReference>
<dbReference type="InterPro" id="IPR046341">
    <property type="entry name" value="SET_dom_sf"/>
</dbReference>
<name>B8BXM7_THAPS</name>
<reference evidence="2 3" key="2">
    <citation type="journal article" date="2008" name="Nature">
        <title>The Phaeodactylum genome reveals the evolutionary history of diatom genomes.</title>
        <authorList>
            <person name="Bowler C."/>
            <person name="Allen A.E."/>
            <person name="Badger J.H."/>
            <person name="Grimwood J."/>
            <person name="Jabbari K."/>
            <person name="Kuo A."/>
            <person name="Maheswari U."/>
            <person name="Martens C."/>
            <person name="Maumus F."/>
            <person name="Otillar R.P."/>
            <person name="Rayko E."/>
            <person name="Salamov A."/>
            <person name="Vandepoele K."/>
            <person name="Beszteri B."/>
            <person name="Gruber A."/>
            <person name="Heijde M."/>
            <person name="Katinka M."/>
            <person name="Mock T."/>
            <person name="Valentin K."/>
            <person name="Verret F."/>
            <person name="Berges J.A."/>
            <person name="Brownlee C."/>
            <person name="Cadoret J.P."/>
            <person name="Chiovitti A."/>
            <person name="Choi C.J."/>
            <person name="Coesel S."/>
            <person name="De Martino A."/>
            <person name="Detter J.C."/>
            <person name="Durkin C."/>
            <person name="Falciatore A."/>
            <person name="Fournet J."/>
            <person name="Haruta M."/>
            <person name="Huysman M.J."/>
            <person name="Jenkins B.D."/>
            <person name="Jiroutova K."/>
            <person name="Jorgensen R.E."/>
            <person name="Joubert Y."/>
            <person name="Kaplan A."/>
            <person name="Kroger N."/>
            <person name="Kroth P.G."/>
            <person name="La Roche J."/>
            <person name="Lindquist E."/>
            <person name="Lommer M."/>
            <person name="Martin-Jezequel V."/>
            <person name="Lopez P.J."/>
            <person name="Lucas S."/>
            <person name="Mangogna M."/>
            <person name="McGinnis K."/>
            <person name="Medlin L.K."/>
            <person name="Montsant A."/>
            <person name="Oudot-Le Secq M.P."/>
            <person name="Napoli C."/>
            <person name="Obornik M."/>
            <person name="Parker M.S."/>
            <person name="Petit J.L."/>
            <person name="Porcel B.M."/>
            <person name="Poulsen N."/>
            <person name="Robison M."/>
            <person name="Rychlewski L."/>
            <person name="Rynearson T.A."/>
            <person name="Schmutz J."/>
            <person name="Shapiro H."/>
            <person name="Siaut M."/>
            <person name="Stanley M."/>
            <person name="Sussman M.R."/>
            <person name="Taylor A.R."/>
            <person name="Vardi A."/>
            <person name="von Dassow P."/>
            <person name="Vyverman W."/>
            <person name="Willis A."/>
            <person name="Wyrwicz L.S."/>
            <person name="Rokhsar D.S."/>
            <person name="Weissenbach J."/>
            <person name="Armbrust E.V."/>
            <person name="Green B.R."/>
            <person name="Van de Peer Y."/>
            <person name="Grigoriev I.V."/>
        </authorList>
    </citation>
    <scope>NUCLEOTIDE SEQUENCE [LARGE SCALE GENOMIC DNA]</scope>
    <source>
        <strain evidence="2 3">CCMP1335</strain>
    </source>
</reference>
<dbReference type="PaxDb" id="35128-Thaps3384"/>
<evidence type="ECO:0000313" key="2">
    <source>
        <dbReference type="EMBL" id="EED93731.1"/>
    </source>
</evidence>
<evidence type="ECO:0000313" key="3">
    <source>
        <dbReference type="Proteomes" id="UP000001449"/>
    </source>
</evidence>
<dbReference type="EMBL" id="CM000640">
    <property type="protein sequence ID" value="EED93731.1"/>
    <property type="molecule type" value="Genomic_DNA"/>
</dbReference>
<dbReference type="Pfam" id="PF00856">
    <property type="entry name" value="SET"/>
    <property type="match status" value="1"/>
</dbReference>
<proteinExistence type="predicted"/>
<dbReference type="HOGENOM" id="CLU_851166_0_0_1"/>
<dbReference type="PROSITE" id="PS50280">
    <property type="entry name" value="SET"/>
    <property type="match status" value="1"/>
</dbReference>
<dbReference type="Proteomes" id="UP000001449">
    <property type="component" value="Chromosome 3"/>
</dbReference>
<dbReference type="eggNOG" id="ENOG502S3FA">
    <property type="taxonomic scope" value="Eukaryota"/>
</dbReference>
<dbReference type="InterPro" id="IPR050600">
    <property type="entry name" value="SETD3_SETD6_MTase"/>
</dbReference>
<sequence length="395" mass="44362">MTFVPPLATALLALCSQPHFHTTQTHRISTISFAPSRHITSSATRTQLYATGGEADSVQRYDDLVKWFSSYDKAFVSPKFEIRPSTRGGLETGGYGAFAKEDIAKNDVILTFTREACVTLDDAFADKDCGEAFKKLAEQAGPGADTVILAGYLAKEYLLMQENDKREKEGEKATNDIKFGAYLRTLPWERYVNAQEHVLFWEDDYVDNLLKGSLAYEDAVEIRSTVKYATKILNGIISPVVSKARGDDENEEDEGFRFPWQPKPEKDVSDEMIDGLEEAVRGAFVICLSRSYATLVDIDSLKEEERLQPVLDMLQHSNTPNINHGNAVGEMIEVKASVDIKKGDELFNQYKGEEDENMPYHKFFTRFGFVPGVEEPLADMIAERSTIFFPQRAAI</sequence>
<dbReference type="InterPro" id="IPR001214">
    <property type="entry name" value="SET_dom"/>
</dbReference>
<dbReference type="Gene3D" id="3.90.1410.10">
    <property type="entry name" value="set domain protein methyltransferase, domain 1"/>
    <property type="match status" value="1"/>
</dbReference>
<feature type="domain" description="SET" evidence="1">
    <location>
        <begin position="78"/>
        <end position="351"/>
    </location>
</feature>
<dbReference type="GeneID" id="7444755"/>
<dbReference type="PANTHER" id="PTHR13271">
    <property type="entry name" value="UNCHARACTERIZED PUTATIVE METHYLTRANSFERASE"/>
    <property type="match status" value="1"/>
</dbReference>
<evidence type="ECO:0000259" key="1">
    <source>
        <dbReference type="PROSITE" id="PS50280"/>
    </source>
</evidence>
<reference evidence="2 3" key="1">
    <citation type="journal article" date="2004" name="Science">
        <title>The genome of the diatom Thalassiosira pseudonana: ecology, evolution, and metabolism.</title>
        <authorList>
            <person name="Armbrust E.V."/>
            <person name="Berges J.A."/>
            <person name="Bowler C."/>
            <person name="Green B.R."/>
            <person name="Martinez D."/>
            <person name="Putnam N.H."/>
            <person name="Zhou S."/>
            <person name="Allen A.E."/>
            <person name="Apt K.E."/>
            <person name="Bechner M."/>
            <person name="Brzezinski M.A."/>
            <person name="Chaal B.K."/>
            <person name="Chiovitti A."/>
            <person name="Davis A.K."/>
            <person name="Demarest M.S."/>
            <person name="Detter J.C."/>
            <person name="Glavina T."/>
            <person name="Goodstein D."/>
            <person name="Hadi M.Z."/>
            <person name="Hellsten U."/>
            <person name="Hildebrand M."/>
            <person name="Jenkins B.D."/>
            <person name="Jurka J."/>
            <person name="Kapitonov V.V."/>
            <person name="Kroger N."/>
            <person name="Lau W.W."/>
            <person name="Lane T.W."/>
            <person name="Larimer F.W."/>
            <person name="Lippmeier J.C."/>
            <person name="Lucas S."/>
            <person name="Medina M."/>
            <person name="Montsant A."/>
            <person name="Obornik M."/>
            <person name="Parker M.S."/>
            <person name="Palenik B."/>
            <person name="Pazour G.J."/>
            <person name="Richardson P.M."/>
            <person name="Rynearson T.A."/>
            <person name="Saito M.A."/>
            <person name="Schwartz D.C."/>
            <person name="Thamatrakoln K."/>
            <person name="Valentin K."/>
            <person name="Vardi A."/>
            <person name="Wilkerson F.P."/>
            <person name="Rokhsar D.S."/>
        </authorList>
    </citation>
    <scope>NUCLEOTIDE SEQUENCE [LARGE SCALE GENOMIC DNA]</scope>
    <source>
        <strain evidence="2 3">CCMP1335</strain>
    </source>
</reference>
<gene>
    <name evidence="2" type="ORF">THAPSDRAFT_3384</name>
</gene>
<dbReference type="CDD" id="cd10527">
    <property type="entry name" value="SET_LSMT"/>
    <property type="match status" value="1"/>
</dbReference>
<dbReference type="FunFam" id="3.90.1410.10:FF:000066">
    <property type="entry name" value="Uncharacterized protein"/>
    <property type="match status" value="1"/>
</dbReference>
<dbReference type="RefSeq" id="XP_002288295.1">
    <property type="nucleotide sequence ID" value="XM_002288259.1"/>
</dbReference>
<dbReference type="InParanoid" id="B8BXM7"/>
<accession>B8BXM7</accession>
<keyword evidence="3" id="KW-1185">Reference proteome</keyword>
<protein>
    <recommendedName>
        <fullName evidence="1">SET domain-containing protein</fullName>
    </recommendedName>
</protein>
<organism evidence="2 3">
    <name type="scientific">Thalassiosira pseudonana</name>
    <name type="common">Marine diatom</name>
    <name type="synonym">Cyclotella nana</name>
    <dbReference type="NCBI Taxonomy" id="35128"/>
    <lineage>
        <taxon>Eukaryota</taxon>
        <taxon>Sar</taxon>
        <taxon>Stramenopiles</taxon>
        <taxon>Ochrophyta</taxon>
        <taxon>Bacillariophyta</taxon>
        <taxon>Coscinodiscophyceae</taxon>
        <taxon>Thalassiosirophycidae</taxon>
        <taxon>Thalassiosirales</taxon>
        <taxon>Thalassiosiraceae</taxon>
        <taxon>Thalassiosira</taxon>
    </lineage>
</organism>
<dbReference type="AlphaFoldDB" id="B8BXM7"/>
<dbReference type="KEGG" id="tps:THAPSDRAFT_3384"/>
<dbReference type="OMA" id="YHKFFTR"/>